<keyword evidence="2" id="KW-1185">Reference proteome</keyword>
<accession>A0AC61PJQ6</accession>
<dbReference type="EMBL" id="FWXZ01000002">
    <property type="protein sequence ID" value="SMC48689.1"/>
    <property type="molecule type" value="Genomic_DNA"/>
</dbReference>
<name>A0AC61PJQ6_9FIRM</name>
<sequence>MKDTLLIFDLDGTLWDSAGPVAESWNEVFQREAPGLPLLTIDDIHSVMGMTMKEIGETLYADRIIPNREAIFDQCCNYEVEYLYSHCGTLYPDFRSTMEALKKEGYGLAVVSNCQTGYVAAFLASSGASDLFLDYEEWGRTGLSKGENIRLVMDRNGYTKGIYIGDTKKDQEATLQAGLPFIHAAYGFGKSVNPDGVIHSLSELPSVIKNLLN</sequence>
<gene>
    <name evidence="1" type="ORF">SAMN06297397_1014</name>
</gene>
<dbReference type="Proteomes" id="UP000192328">
    <property type="component" value="Unassembled WGS sequence"/>
</dbReference>
<evidence type="ECO:0000313" key="1">
    <source>
        <dbReference type="EMBL" id="SMC48689.1"/>
    </source>
</evidence>
<reference evidence="1" key="1">
    <citation type="submission" date="2017-04" db="EMBL/GenBank/DDBJ databases">
        <authorList>
            <person name="Varghese N."/>
            <person name="Submissions S."/>
        </authorList>
    </citation>
    <scope>NUCLEOTIDE SEQUENCE</scope>
    <source>
        <strain evidence="1">WTE2008</strain>
    </source>
</reference>
<organism evidence="1 2">
    <name type="scientific">Aristaeella lactis</name>
    <dbReference type="NCBI Taxonomy" id="3046383"/>
    <lineage>
        <taxon>Bacteria</taxon>
        <taxon>Bacillati</taxon>
        <taxon>Bacillota</taxon>
        <taxon>Clostridia</taxon>
        <taxon>Eubacteriales</taxon>
        <taxon>Aristaeellaceae</taxon>
        <taxon>Aristaeella</taxon>
    </lineage>
</organism>
<protein>
    <submittedName>
        <fullName evidence="1">Phosphoglycolate phosphatase</fullName>
    </submittedName>
</protein>
<evidence type="ECO:0000313" key="2">
    <source>
        <dbReference type="Proteomes" id="UP000192328"/>
    </source>
</evidence>
<comment type="caution">
    <text evidence="1">The sequence shown here is derived from an EMBL/GenBank/DDBJ whole genome shotgun (WGS) entry which is preliminary data.</text>
</comment>
<proteinExistence type="predicted"/>